<evidence type="ECO:0000313" key="2">
    <source>
        <dbReference type="EMBL" id="CAK9273614.1"/>
    </source>
</evidence>
<feature type="region of interest" description="Disordered" evidence="1">
    <location>
        <begin position="1"/>
        <end position="22"/>
    </location>
</feature>
<proteinExistence type="predicted"/>
<protein>
    <recommendedName>
        <fullName evidence="4">Pinin/SDK/MemA protein domain-containing protein</fullName>
    </recommendedName>
</protein>
<sequence>MAGTSGGGSGSGGGDNNEERLKKMVADHLRASELFAIDTRTPEGLASLTATLGQALQAGLAAGEAQREEEARKAAEAKAAEKKRKRDERATTGALSPRTLEKKRRKDERDAIRKEKLDLKKKEEERKKLPLITLAEEGIPTELAYTRAKSTIRHIVSTNFARGVEWGTLSKAEQRRVINQLKAARQLKEITEQLAKAKKARESGRSHRDLKALELKLAECQSVVDEVGDPPLKFLKAAERVKLVPPSTHRLGQGGIPGLKAAFYKRYKRKITAAEMTMGQEHAKEHLFEHVDALLASEGESESSQGSSDEEERGASTAPPSVATTSSGPSSFASRNAGSARGVGREEDEDEEQGQGDDEEREEDEQPPPPPENTKKKDLRNKSKRGRRSR</sequence>
<feature type="region of interest" description="Disordered" evidence="1">
    <location>
        <begin position="297"/>
        <end position="390"/>
    </location>
</feature>
<accession>A0ABP0X4W4</accession>
<evidence type="ECO:0000313" key="3">
    <source>
        <dbReference type="Proteomes" id="UP001497444"/>
    </source>
</evidence>
<feature type="compositionally biased region" description="Gly residues" evidence="1">
    <location>
        <begin position="1"/>
        <end position="15"/>
    </location>
</feature>
<organism evidence="2 3">
    <name type="scientific">Sphagnum jensenii</name>
    <dbReference type="NCBI Taxonomy" id="128206"/>
    <lineage>
        <taxon>Eukaryota</taxon>
        <taxon>Viridiplantae</taxon>
        <taxon>Streptophyta</taxon>
        <taxon>Embryophyta</taxon>
        <taxon>Bryophyta</taxon>
        <taxon>Sphagnophytina</taxon>
        <taxon>Sphagnopsida</taxon>
        <taxon>Sphagnales</taxon>
        <taxon>Sphagnaceae</taxon>
        <taxon>Sphagnum</taxon>
    </lineage>
</organism>
<dbReference type="EMBL" id="OZ020100">
    <property type="protein sequence ID" value="CAK9273614.1"/>
    <property type="molecule type" value="Genomic_DNA"/>
</dbReference>
<keyword evidence="3" id="KW-1185">Reference proteome</keyword>
<feature type="compositionally biased region" description="Basic and acidic residues" evidence="1">
    <location>
        <begin position="65"/>
        <end position="80"/>
    </location>
</feature>
<reference evidence="2" key="1">
    <citation type="submission" date="2024-02" db="EMBL/GenBank/DDBJ databases">
        <authorList>
            <consortium name="ELIXIR-Norway"/>
            <consortium name="Elixir Norway"/>
        </authorList>
    </citation>
    <scope>NUCLEOTIDE SEQUENCE</scope>
</reference>
<feature type="compositionally biased region" description="Acidic residues" evidence="1">
    <location>
        <begin position="346"/>
        <end position="366"/>
    </location>
</feature>
<feature type="compositionally biased region" description="Basic residues" evidence="1">
    <location>
        <begin position="377"/>
        <end position="390"/>
    </location>
</feature>
<dbReference type="Proteomes" id="UP001497444">
    <property type="component" value="Chromosome 5"/>
</dbReference>
<gene>
    <name evidence="2" type="ORF">CSSPJE1EN1_LOCUS19092</name>
</gene>
<feature type="compositionally biased region" description="Low complexity" evidence="1">
    <location>
        <begin position="315"/>
        <end position="331"/>
    </location>
</feature>
<evidence type="ECO:0000256" key="1">
    <source>
        <dbReference type="SAM" id="MobiDB-lite"/>
    </source>
</evidence>
<name>A0ABP0X4W4_9BRYO</name>
<evidence type="ECO:0008006" key="4">
    <source>
        <dbReference type="Google" id="ProtNLM"/>
    </source>
</evidence>
<feature type="region of interest" description="Disordered" evidence="1">
    <location>
        <begin position="59"/>
        <end position="109"/>
    </location>
</feature>